<organism evidence="1 2">
    <name type="scientific">Flavobacterium phage 1H</name>
    <dbReference type="NCBI Taxonomy" id="1792272"/>
    <lineage>
        <taxon>Viruses</taxon>
        <taxon>Duplodnaviria</taxon>
        <taxon>Heunggongvirae</taxon>
        <taxon>Uroviricota</taxon>
        <taxon>Caudoviricetes</taxon>
        <taxon>Duneviridae</taxon>
        <taxon>Unahavirus</taxon>
        <taxon>Unahavirus uv1H</taxon>
    </lineage>
</organism>
<name>A0A1B0WMG8_9CAUD</name>
<dbReference type="KEGG" id="vg:30307324"/>
<accession>A0A1B0WMG8</accession>
<evidence type="ECO:0000313" key="2">
    <source>
        <dbReference type="Proteomes" id="UP000207627"/>
    </source>
</evidence>
<evidence type="ECO:0000313" key="1">
    <source>
        <dbReference type="EMBL" id="ANB41032.1"/>
    </source>
</evidence>
<sequence>MTIEILAREFHASTEVPIYTCWLFQIRYNDAQEIISNNENVLLKYKNNTINISSGIYGDNYNGQPPYGDNHAWIVVEQLDGLHGTGPKWWLRLNVLNNGFFNAVQDINNITAIEINTFLPASLHFEGVKDFCEPVAQVLNQTYGFNFTIEASSWLQVTPNSGTGATALSIVPAPTPTMLVGSYVGFVNIKNGAILYKVINITYNLTTIVKTPYQYKGVNFTLDTKYFNFKSQNSDTYFQTNAIIKVFSFFTDTAKIIQVPQKVLTFETVEKLNLGRIIHRLMNRFDTKNDYFYQYKYAELQLNVIEKLISNDTVIRNVNSDTIFFAAGLSKGVERGFGFLNINQKPNRVTKKSFAYLNILIPQNILTPQEGAYLLKIFKNKELVPTETIDFSNIQGNIFTYKIYFDSYNQGDIIDVVLDKGRLPLISPPTKSFLVFPEGEYSAMIVWENEYLLQSAIECTGGYNIKTDIESVSQKIYKDFVEILEILATSKEVKLNISTGWVAKTDVDTIESLLRSKRAWLLKNNQVIHIRALNKSILNEDSSRGLIDYNLEFQINRSYDEETYSL</sequence>
<dbReference type="Proteomes" id="UP000207627">
    <property type="component" value="Segment"/>
</dbReference>
<reference evidence="1 2" key="1">
    <citation type="submission" date="2016-01" db="EMBL/GenBank/DDBJ databases">
        <title>Molecular aspects and genomic diversity of bacteriophages-specific to fish pathogen Flavobacterium psychrophilum.</title>
        <authorList>
            <person name="Castillo D."/>
            <person name="Middelboe M."/>
        </authorList>
    </citation>
    <scope>NUCLEOTIDE SEQUENCE [LARGE SCALE GENOMIC DNA]</scope>
</reference>
<dbReference type="GeneID" id="30307324"/>
<keyword evidence="2" id="KW-1185">Reference proteome</keyword>
<dbReference type="RefSeq" id="YP_009321824.1">
    <property type="nucleotide sequence ID" value="NC_031911.1"/>
</dbReference>
<dbReference type="EMBL" id="KU599889">
    <property type="protein sequence ID" value="ANB41032.1"/>
    <property type="molecule type" value="Genomic_DNA"/>
</dbReference>
<proteinExistence type="predicted"/>
<protein>
    <submittedName>
        <fullName evidence="1">Uncharacterized protein</fullName>
    </submittedName>
</protein>
<dbReference type="OrthoDB" id="1254at10239"/>